<dbReference type="Proteomes" id="UP001303046">
    <property type="component" value="Unassembled WGS sequence"/>
</dbReference>
<protein>
    <submittedName>
        <fullName evidence="2">Uncharacterized protein</fullName>
    </submittedName>
</protein>
<feature type="region of interest" description="Disordered" evidence="1">
    <location>
        <begin position="34"/>
        <end position="55"/>
    </location>
</feature>
<keyword evidence="3" id="KW-1185">Reference proteome</keyword>
<organism evidence="2 3">
    <name type="scientific">Necator americanus</name>
    <name type="common">Human hookworm</name>
    <dbReference type="NCBI Taxonomy" id="51031"/>
    <lineage>
        <taxon>Eukaryota</taxon>
        <taxon>Metazoa</taxon>
        <taxon>Ecdysozoa</taxon>
        <taxon>Nematoda</taxon>
        <taxon>Chromadorea</taxon>
        <taxon>Rhabditida</taxon>
        <taxon>Rhabditina</taxon>
        <taxon>Rhabditomorpha</taxon>
        <taxon>Strongyloidea</taxon>
        <taxon>Ancylostomatidae</taxon>
        <taxon>Bunostominae</taxon>
        <taxon>Necator</taxon>
    </lineage>
</organism>
<comment type="caution">
    <text evidence="2">The sequence shown here is derived from an EMBL/GenBank/DDBJ whole genome shotgun (WGS) entry which is preliminary data.</text>
</comment>
<dbReference type="EMBL" id="JAVFWL010000001">
    <property type="protein sequence ID" value="KAK6730208.1"/>
    <property type="molecule type" value="Genomic_DNA"/>
</dbReference>
<reference evidence="2 3" key="1">
    <citation type="submission" date="2023-08" db="EMBL/GenBank/DDBJ databases">
        <title>A Necator americanus chromosomal reference genome.</title>
        <authorList>
            <person name="Ilik V."/>
            <person name="Petrzelkova K.J."/>
            <person name="Pardy F."/>
            <person name="Fuh T."/>
            <person name="Niatou-Singa F.S."/>
            <person name="Gouil Q."/>
            <person name="Baker L."/>
            <person name="Ritchie M.E."/>
            <person name="Jex A.R."/>
            <person name="Gazzola D."/>
            <person name="Li H."/>
            <person name="Toshio Fujiwara R."/>
            <person name="Zhan B."/>
            <person name="Aroian R.V."/>
            <person name="Pafco B."/>
            <person name="Schwarz E.M."/>
        </authorList>
    </citation>
    <scope>NUCLEOTIDE SEQUENCE [LARGE SCALE GENOMIC DNA]</scope>
    <source>
        <strain evidence="2 3">Aroian</strain>
        <tissue evidence="2">Whole animal</tissue>
    </source>
</reference>
<evidence type="ECO:0000313" key="3">
    <source>
        <dbReference type="Proteomes" id="UP001303046"/>
    </source>
</evidence>
<evidence type="ECO:0000256" key="1">
    <source>
        <dbReference type="SAM" id="MobiDB-lite"/>
    </source>
</evidence>
<feature type="compositionally biased region" description="Polar residues" evidence="1">
    <location>
        <begin position="34"/>
        <end position="44"/>
    </location>
</feature>
<evidence type="ECO:0000313" key="2">
    <source>
        <dbReference type="EMBL" id="KAK6730208.1"/>
    </source>
</evidence>
<sequence>MEDNPQTTLKELAADVQHFLNIRQDAALLERLTKTTARRGSSNESKSDGPRCYSTTLSLSSTSTQRISGKGTLFYVSSRHNHLQWRISAESIRTARLIQLVIGYTKSENWLKANRRSPLWYYYNRANTMTTVEGTTQSSFMPKQDENAYKKFGLLAYDGFRHRKTRQDLPKMCIRGKGYGPTTKDDTIYLTWRPTPSGRSSHRISSLHSAVPEESSTFVRRHSIHKGTDKENALCRPSKKDSPGEGCRLQTELDLMLLSRDLTNGARYVKMESQSNRRNGARRRSFKINDAIFAKDYRVRKPTWTLDFITRHTTYTVRAGNEVWTQHAKPVAIQDRHNGE</sequence>
<accession>A0ABR1BXW6</accession>
<gene>
    <name evidence="2" type="primary">Necator_chrI.g3087</name>
    <name evidence="2" type="ORF">RB195_006958</name>
</gene>
<name>A0ABR1BXW6_NECAM</name>
<proteinExistence type="predicted"/>